<evidence type="ECO:0000313" key="8">
    <source>
        <dbReference type="Proteomes" id="UP000253209"/>
    </source>
</evidence>
<dbReference type="AlphaFoldDB" id="A0A367GKZ8"/>
<dbReference type="Pfam" id="PF00877">
    <property type="entry name" value="NLPC_P60"/>
    <property type="match status" value="1"/>
</dbReference>
<dbReference type="PANTHER" id="PTHR47053:SF1">
    <property type="entry name" value="MUREIN DD-ENDOPEPTIDASE MEPH-RELATED"/>
    <property type="match status" value="1"/>
</dbReference>
<feature type="signal peptide" evidence="5">
    <location>
        <begin position="1"/>
        <end position="24"/>
    </location>
</feature>
<evidence type="ECO:0000256" key="4">
    <source>
        <dbReference type="ARBA" id="ARBA00022807"/>
    </source>
</evidence>
<protein>
    <recommendedName>
        <fullName evidence="6">NlpC/P60 domain-containing protein</fullName>
    </recommendedName>
</protein>
<feature type="domain" description="NlpC/P60" evidence="6">
    <location>
        <begin position="56"/>
        <end position="186"/>
    </location>
</feature>
<name>A0A367GKZ8_9SPHI</name>
<keyword evidence="8" id="KW-1185">Reference proteome</keyword>
<keyword evidence="3" id="KW-0378">Hydrolase</keyword>
<dbReference type="GO" id="GO:0008234">
    <property type="term" value="F:cysteine-type peptidase activity"/>
    <property type="evidence" value="ECO:0007669"/>
    <property type="project" value="UniProtKB-KW"/>
</dbReference>
<evidence type="ECO:0000313" key="7">
    <source>
        <dbReference type="EMBL" id="RCH53665.1"/>
    </source>
</evidence>
<comment type="caution">
    <text evidence="7">The sequence shown here is derived from an EMBL/GenBank/DDBJ whole genome shotgun (WGS) entry which is preliminary data.</text>
</comment>
<dbReference type="SUPFAM" id="SSF54001">
    <property type="entry name" value="Cysteine proteinases"/>
    <property type="match status" value="1"/>
</dbReference>
<evidence type="ECO:0000259" key="6">
    <source>
        <dbReference type="PROSITE" id="PS51935"/>
    </source>
</evidence>
<keyword evidence="4" id="KW-0788">Thiol protease</keyword>
<dbReference type="Proteomes" id="UP000253209">
    <property type="component" value="Unassembled WGS sequence"/>
</dbReference>
<gene>
    <name evidence="7" type="ORF">DJ568_16650</name>
</gene>
<dbReference type="EMBL" id="QGDC01000011">
    <property type="protein sequence ID" value="RCH53665.1"/>
    <property type="molecule type" value="Genomic_DNA"/>
</dbReference>
<dbReference type="GO" id="GO:0006508">
    <property type="term" value="P:proteolysis"/>
    <property type="evidence" value="ECO:0007669"/>
    <property type="project" value="UniProtKB-KW"/>
</dbReference>
<reference evidence="7 8" key="1">
    <citation type="submission" date="2018-05" db="EMBL/GenBank/DDBJ databases">
        <title>Mucilaginibacter hurinus sp. nov., isolated from briquette warehouse soil.</title>
        <authorList>
            <person name="Choi L."/>
        </authorList>
    </citation>
    <scope>NUCLEOTIDE SEQUENCE [LARGE SCALE GENOMIC DNA]</scope>
    <source>
        <strain evidence="7 8">ZR32</strain>
    </source>
</reference>
<accession>A0A367GKZ8</accession>
<dbReference type="InterPro" id="IPR000064">
    <property type="entry name" value="NLP_P60_dom"/>
</dbReference>
<dbReference type="PROSITE" id="PS51257">
    <property type="entry name" value="PROKAR_LIPOPROTEIN"/>
    <property type="match status" value="1"/>
</dbReference>
<sequence>MRYRSAAYLMVYLFLVSCNNPSMHYQLPPEKSVGHDTLPATVPDSAGLHTNIETGATSPTALIAYARTLTGIPYAEGSAEPARGFDCSGFITYVFNHFRIAVPRSSVDFTHVGTQVTITQAKPGDLILFTGTDSTIRVVGHMGIIVSPLGAPVTFIHSTSGKRKGVTETPLNHYYMGRFVKIVRIFPQANKTQSVRPAVI</sequence>
<dbReference type="PANTHER" id="PTHR47053">
    <property type="entry name" value="MUREIN DD-ENDOPEPTIDASE MEPH-RELATED"/>
    <property type="match status" value="1"/>
</dbReference>
<keyword evidence="5" id="KW-0732">Signal</keyword>
<evidence type="ECO:0000256" key="1">
    <source>
        <dbReference type="ARBA" id="ARBA00007074"/>
    </source>
</evidence>
<dbReference type="InterPro" id="IPR038765">
    <property type="entry name" value="Papain-like_cys_pep_sf"/>
</dbReference>
<dbReference type="InterPro" id="IPR051202">
    <property type="entry name" value="Peptidase_C40"/>
</dbReference>
<comment type="similarity">
    <text evidence="1">Belongs to the peptidase C40 family.</text>
</comment>
<dbReference type="Gene3D" id="3.90.1720.10">
    <property type="entry name" value="endopeptidase domain like (from Nostoc punctiforme)"/>
    <property type="match status" value="1"/>
</dbReference>
<proteinExistence type="inferred from homology"/>
<dbReference type="PROSITE" id="PS51935">
    <property type="entry name" value="NLPC_P60"/>
    <property type="match status" value="1"/>
</dbReference>
<keyword evidence="2" id="KW-0645">Protease</keyword>
<organism evidence="7 8">
    <name type="scientific">Mucilaginibacter hurinus</name>
    <dbReference type="NCBI Taxonomy" id="2201324"/>
    <lineage>
        <taxon>Bacteria</taxon>
        <taxon>Pseudomonadati</taxon>
        <taxon>Bacteroidota</taxon>
        <taxon>Sphingobacteriia</taxon>
        <taxon>Sphingobacteriales</taxon>
        <taxon>Sphingobacteriaceae</taxon>
        <taxon>Mucilaginibacter</taxon>
    </lineage>
</organism>
<feature type="chain" id="PRO_5017000076" description="NlpC/P60 domain-containing protein" evidence="5">
    <location>
        <begin position="25"/>
        <end position="200"/>
    </location>
</feature>
<evidence type="ECO:0000256" key="5">
    <source>
        <dbReference type="SAM" id="SignalP"/>
    </source>
</evidence>
<evidence type="ECO:0000256" key="2">
    <source>
        <dbReference type="ARBA" id="ARBA00022670"/>
    </source>
</evidence>
<evidence type="ECO:0000256" key="3">
    <source>
        <dbReference type="ARBA" id="ARBA00022801"/>
    </source>
</evidence>